<accession>A0AB73T713</accession>
<dbReference type="SUPFAM" id="SSF111331">
    <property type="entry name" value="NAD kinase/diacylglycerol kinase-like"/>
    <property type="match status" value="1"/>
</dbReference>
<dbReference type="InterPro" id="IPR017438">
    <property type="entry name" value="ATP-NAD_kinase_N"/>
</dbReference>
<evidence type="ECO:0000256" key="2">
    <source>
        <dbReference type="ARBA" id="ARBA00005983"/>
    </source>
</evidence>
<proteinExistence type="inferred from homology"/>
<dbReference type="GO" id="GO:0008654">
    <property type="term" value="P:phospholipid biosynthetic process"/>
    <property type="evidence" value="ECO:0007669"/>
    <property type="project" value="UniProtKB-KW"/>
</dbReference>
<feature type="domain" description="DAGKc" evidence="9">
    <location>
        <begin position="1"/>
        <end position="130"/>
    </location>
</feature>
<keyword evidence="5 10" id="KW-0418">Kinase</keyword>
<protein>
    <submittedName>
        <fullName evidence="10">YegS/Rv2252/BmrU family lipid kinase</fullName>
    </submittedName>
</protein>
<dbReference type="EMBL" id="QGGY01000003">
    <property type="protein sequence ID" value="PWJ77311.1"/>
    <property type="molecule type" value="Genomic_DNA"/>
</dbReference>
<dbReference type="Gene3D" id="3.40.50.10330">
    <property type="entry name" value="Probable inorganic polyphosphate/atp-NAD kinase, domain 1"/>
    <property type="match status" value="1"/>
</dbReference>
<comment type="caution">
    <text evidence="10">The sequence shown here is derived from an EMBL/GenBank/DDBJ whole genome shotgun (WGS) entry which is preliminary data.</text>
</comment>
<dbReference type="InterPro" id="IPR001206">
    <property type="entry name" value="Diacylglycerol_kinase_cat_dom"/>
</dbReference>
<evidence type="ECO:0000256" key="6">
    <source>
        <dbReference type="ARBA" id="ARBA00022840"/>
    </source>
</evidence>
<evidence type="ECO:0000256" key="8">
    <source>
        <dbReference type="ARBA" id="ARBA00023264"/>
    </source>
</evidence>
<dbReference type="Pfam" id="PF19279">
    <property type="entry name" value="YegS_C"/>
    <property type="match status" value="1"/>
</dbReference>
<comment type="similarity">
    <text evidence="2">Belongs to the diacylglycerol/lipid kinase family.</text>
</comment>
<dbReference type="InterPro" id="IPR050187">
    <property type="entry name" value="Lipid_Phosphate_FormReg"/>
</dbReference>
<dbReference type="NCBIfam" id="TIGR00147">
    <property type="entry name" value="YegS/Rv2252/BmrU family lipid kinase"/>
    <property type="match status" value="1"/>
</dbReference>
<dbReference type="Proteomes" id="UP000245412">
    <property type="component" value="Unassembled WGS sequence"/>
</dbReference>
<gene>
    <name evidence="10" type="ORF">C7383_103155</name>
</gene>
<organism evidence="10 11">
    <name type="scientific">Murimonas intestini</name>
    <dbReference type="NCBI Taxonomy" id="1337051"/>
    <lineage>
        <taxon>Bacteria</taxon>
        <taxon>Bacillati</taxon>
        <taxon>Bacillota</taxon>
        <taxon>Clostridia</taxon>
        <taxon>Lachnospirales</taxon>
        <taxon>Lachnospiraceae</taxon>
        <taxon>Murimonas</taxon>
    </lineage>
</organism>
<keyword evidence="7" id="KW-0443">Lipid metabolism</keyword>
<dbReference type="Pfam" id="PF00781">
    <property type="entry name" value="DAGK_cat"/>
    <property type="match status" value="1"/>
</dbReference>
<evidence type="ECO:0000256" key="5">
    <source>
        <dbReference type="ARBA" id="ARBA00022777"/>
    </source>
</evidence>
<keyword evidence="8" id="KW-1208">Phospholipid metabolism</keyword>
<evidence type="ECO:0000256" key="4">
    <source>
        <dbReference type="ARBA" id="ARBA00022741"/>
    </source>
</evidence>
<evidence type="ECO:0000256" key="3">
    <source>
        <dbReference type="ARBA" id="ARBA00022679"/>
    </source>
</evidence>
<dbReference type="PANTHER" id="PTHR12358:SF54">
    <property type="entry name" value="SPHINGOSINE KINASE RELATED PROTEIN"/>
    <property type="match status" value="1"/>
</dbReference>
<keyword evidence="7" id="KW-0444">Lipid biosynthesis</keyword>
<name>A0AB73T713_9FIRM</name>
<dbReference type="PANTHER" id="PTHR12358">
    <property type="entry name" value="SPHINGOSINE KINASE"/>
    <property type="match status" value="1"/>
</dbReference>
<dbReference type="GO" id="GO:0005524">
    <property type="term" value="F:ATP binding"/>
    <property type="evidence" value="ECO:0007669"/>
    <property type="project" value="UniProtKB-KW"/>
</dbReference>
<evidence type="ECO:0000256" key="1">
    <source>
        <dbReference type="ARBA" id="ARBA00001946"/>
    </source>
</evidence>
<dbReference type="PROSITE" id="PS50146">
    <property type="entry name" value="DAGK"/>
    <property type="match status" value="1"/>
</dbReference>
<keyword evidence="3" id="KW-0808">Transferase</keyword>
<dbReference type="RefSeq" id="WP_109625420.1">
    <property type="nucleotide sequence ID" value="NZ_JANKBI010000002.1"/>
</dbReference>
<dbReference type="InterPro" id="IPR045540">
    <property type="entry name" value="YegS/DAGK_C"/>
</dbReference>
<reference evidence="10 11" key="1">
    <citation type="submission" date="2018-05" db="EMBL/GenBank/DDBJ databases">
        <authorList>
            <person name="Goeker M."/>
            <person name="Huntemann M."/>
            <person name="Clum A."/>
            <person name="Pillay M."/>
            <person name="Palaniappan K."/>
            <person name="Varghese N."/>
            <person name="Mikhailova N."/>
            <person name="Stamatis D."/>
            <person name="Reddy T."/>
            <person name="Daum C."/>
            <person name="Shapiro N."/>
            <person name="Ivanova N."/>
            <person name="Kyrpides N."/>
            <person name="Woyke T."/>
        </authorList>
    </citation>
    <scope>NUCLEOTIDE SEQUENCE [LARGE SCALE GENOMIC DNA]</scope>
    <source>
        <strain evidence="10 11">DSM 26524</strain>
    </source>
</reference>
<evidence type="ECO:0000313" key="10">
    <source>
        <dbReference type="EMBL" id="PWJ77311.1"/>
    </source>
</evidence>
<evidence type="ECO:0000256" key="7">
    <source>
        <dbReference type="ARBA" id="ARBA00023209"/>
    </source>
</evidence>
<dbReference type="GO" id="GO:0016301">
    <property type="term" value="F:kinase activity"/>
    <property type="evidence" value="ECO:0007669"/>
    <property type="project" value="UniProtKB-KW"/>
</dbReference>
<keyword evidence="6" id="KW-0067">ATP-binding</keyword>
<dbReference type="InterPro" id="IPR016064">
    <property type="entry name" value="NAD/diacylglycerol_kinase_sf"/>
</dbReference>
<dbReference type="SMART" id="SM00046">
    <property type="entry name" value="DAGKc"/>
    <property type="match status" value="1"/>
</dbReference>
<dbReference type="AlphaFoldDB" id="A0AB73T713"/>
<dbReference type="Gene3D" id="2.60.200.40">
    <property type="match status" value="1"/>
</dbReference>
<comment type="cofactor">
    <cofactor evidence="1">
        <name>Mg(2+)</name>
        <dbReference type="ChEBI" id="CHEBI:18420"/>
    </cofactor>
</comment>
<keyword evidence="7" id="KW-0594">Phospholipid biosynthesis</keyword>
<sequence length="305" mass="33927">MYYFIVNPKSSSGKGREIWDTLEHRLTSVKCDYRVLFTREKGHATRLAKYISTEKSPCVLVAVGGDGTANEVIYGIEDYSKVVFAYIPTGSSNDLARGLNLEKDPAKALEAILHPSSYHSLRIGVSTSEGERRNFAVSSGIGYDAAICHEALNSPIKDFLNKLKLGKLTYTGIALRQLLLLKASPMDIILDGEKKLHYPKVYFTAAMNLKYEGGGFMFCPEADSSDEWLDIIVVEKMSKLKVLMALPTAYYGKHTHFKGIHIFRCRRMSVRTDRSLAVHTDGESFGCRDSLDISLEAIPLKVITG</sequence>
<keyword evidence="11" id="KW-1185">Reference proteome</keyword>
<evidence type="ECO:0000313" key="11">
    <source>
        <dbReference type="Proteomes" id="UP000245412"/>
    </source>
</evidence>
<keyword evidence="4" id="KW-0547">Nucleotide-binding</keyword>
<dbReference type="InterPro" id="IPR005218">
    <property type="entry name" value="Diacylglycerol/lipid_kinase"/>
</dbReference>
<evidence type="ECO:0000259" key="9">
    <source>
        <dbReference type="PROSITE" id="PS50146"/>
    </source>
</evidence>